<organism evidence="1 2">
    <name type="scientific">Oceanidesulfovibrio indonesiensis</name>
    <dbReference type="NCBI Taxonomy" id="54767"/>
    <lineage>
        <taxon>Bacteria</taxon>
        <taxon>Pseudomonadati</taxon>
        <taxon>Thermodesulfobacteriota</taxon>
        <taxon>Desulfovibrionia</taxon>
        <taxon>Desulfovibrionales</taxon>
        <taxon>Desulfovibrionaceae</taxon>
        <taxon>Oceanidesulfovibrio</taxon>
    </lineage>
</organism>
<dbReference type="InterPro" id="IPR024747">
    <property type="entry name" value="Pyridox_Oxase-rel"/>
</dbReference>
<reference evidence="1 2" key="1">
    <citation type="submission" date="2018-06" db="EMBL/GenBank/DDBJ databases">
        <title>Complete genome of Desulfovibrio indonesiensis P37SLT.</title>
        <authorList>
            <person name="Crispim J.S."/>
            <person name="Vidigal P.M.P."/>
            <person name="Silva L.C.F."/>
            <person name="Laguardia C.N."/>
            <person name="Araujo L.C."/>
            <person name="Dias R.S."/>
            <person name="Sousa M.P."/>
            <person name="Paula S.O."/>
            <person name="Silva C."/>
        </authorList>
    </citation>
    <scope>NUCLEOTIDE SEQUENCE [LARGE SCALE GENOMIC DNA]</scope>
    <source>
        <strain evidence="1 2">P37SLT</strain>
    </source>
</reference>
<dbReference type="PANTHER" id="PTHR34071">
    <property type="entry name" value="5-NITROIMIDAZOLE ANTIBIOTICS RESISTANCE PROTEIN, NIMA-FAMILY-RELATED PROTEIN-RELATED"/>
    <property type="match status" value="1"/>
</dbReference>
<dbReference type="PANTHER" id="PTHR34071:SF2">
    <property type="entry name" value="FLAVIN-NUCLEOTIDE-BINDING PROTEIN"/>
    <property type="match status" value="1"/>
</dbReference>
<keyword evidence="2" id="KW-1185">Reference proteome</keyword>
<dbReference type="InterPro" id="IPR012349">
    <property type="entry name" value="Split_barrel_FMN-bd"/>
</dbReference>
<comment type="caution">
    <text evidence="1">The sequence shown here is derived from an EMBL/GenBank/DDBJ whole genome shotgun (WGS) entry which is preliminary data.</text>
</comment>
<dbReference type="Pfam" id="PF12900">
    <property type="entry name" value="Pyridox_ox_2"/>
    <property type="match status" value="1"/>
</dbReference>
<name>A0A7M3MB05_9BACT</name>
<proteinExistence type="predicted"/>
<dbReference type="EMBL" id="QMIE01000021">
    <property type="protein sequence ID" value="TVM14674.1"/>
    <property type="molecule type" value="Genomic_DNA"/>
</dbReference>
<protein>
    <submittedName>
        <fullName evidence="1">Pyridoxamine 5'-phosphate oxidase family protein</fullName>
    </submittedName>
</protein>
<evidence type="ECO:0000313" key="2">
    <source>
        <dbReference type="Proteomes" id="UP000448292"/>
    </source>
</evidence>
<dbReference type="AlphaFoldDB" id="A0A7M3MB05"/>
<accession>A0A7M3MB05</accession>
<dbReference type="OrthoDB" id="9794935at2"/>
<evidence type="ECO:0000313" key="1">
    <source>
        <dbReference type="EMBL" id="TVM14674.1"/>
    </source>
</evidence>
<dbReference type="SUPFAM" id="SSF50475">
    <property type="entry name" value="FMN-binding split barrel"/>
    <property type="match status" value="1"/>
</dbReference>
<dbReference type="Gene3D" id="2.30.110.10">
    <property type="entry name" value="Electron Transport, Fmn-binding Protein, Chain A"/>
    <property type="match status" value="1"/>
</dbReference>
<dbReference type="RefSeq" id="WP_144304394.1">
    <property type="nucleotide sequence ID" value="NZ_QMIE01000021.1"/>
</dbReference>
<dbReference type="Proteomes" id="UP000448292">
    <property type="component" value="Unassembled WGS sequence"/>
</dbReference>
<gene>
    <name evidence="1" type="ORF">DPQ33_16835</name>
</gene>
<sequence>MRLGNPDHPIRRAAKAIDEMGEIEAILNTAMVVRLAMCDGDQPYIVPLNFAYHAQRLYIHSSRKGRKIDILRANPKVCFETDLDTDVMEPANPDKACDFGMRYRSVVGNGTAEVHEDLLTVAMGLDLLMARFTDRTYDYPEAILHKTAMIVVKIHEVSGKQDGMA</sequence>